<evidence type="ECO:0000313" key="2">
    <source>
        <dbReference type="EMBL" id="GAA5057498.1"/>
    </source>
</evidence>
<proteinExistence type="predicted"/>
<dbReference type="GO" id="GO:0016853">
    <property type="term" value="F:isomerase activity"/>
    <property type="evidence" value="ECO:0007669"/>
    <property type="project" value="UniProtKB-KW"/>
</dbReference>
<feature type="domain" description="Mycothiol-dependent maleylpyruvate isomerase metal-binding" evidence="1">
    <location>
        <begin position="18"/>
        <end position="129"/>
    </location>
</feature>
<accession>A0ABP9KJQ1</accession>
<dbReference type="NCBIfam" id="TIGR03083">
    <property type="entry name" value="maleylpyruvate isomerase family mycothiol-dependent enzyme"/>
    <property type="match status" value="1"/>
</dbReference>
<reference evidence="3" key="1">
    <citation type="journal article" date="2019" name="Int. J. Syst. Evol. Microbiol.">
        <title>The Global Catalogue of Microorganisms (GCM) 10K type strain sequencing project: providing services to taxonomists for standard genome sequencing and annotation.</title>
        <authorList>
            <consortium name="The Broad Institute Genomics Platform"/>
            <consortium name="The Broad Institute Genome Sequencing Center for Infectious Disease"/>
            <person name="Wu L."/>
            <person name="Ma J."/>
        </authorList>
    </citation>
    <scope>NUCLEOTIDE SEQUENCE [LARGE SCALE GENOMIC DNA]</scope>
    <source>
        <strain evidence="3">JCM 18298</strain>
    </source>
</reference>
<dbReference type="InterPro" id="IPR017517">
    <property type="entry name" value="Maleyloyr_isom"/>
</dbReference>
<dbReference type="Proteomes" id="UP001500603">
    <property type="component" value="Unassembled WGS sequence"/>
</dbReference>
<evidence type="ECO:0000259" key="1">
    <source>
        <dbReference type="Pfam" id="PF11716"/>
    </source>
</evidence>
<comment type="caution">
    <text evidence="2">The sequence shown here is derived from an EMBL/GenBank/DDBJ whole genome shotgun (WGS) entry which is preliminary data.</text>
</comment>
<dbReference type="InterPro" id="IPR024344">
    <property type="entry name" value="MDMPI_metal-binding"/>
</dbReference>
<gene>
    <name evidence="2" type="ORF">GCM10023318_35900</name>
</gene>
<protein>
    <submittedName>
        <fullName evidence="2">Maleylpyruvate isomerase family mycothiol-dependent enzyme</fullName>
    </submittedName>
</protein>
<dbReference type="SUPFAM" id="SSF109854">
    <property type="entry name" value="DinB/YfiT-like putative metalloenzymes"/>
    <property type="match status" value="1"/>
</dbReference>
<organism evidence="2 3">
    <name type="scientific">Nocardia callitridis</name>
    <dbReference type="NCBI Taxonomy" id="648753"/>
    <lineage>
        <taxon>Bacteria</taxon>
        <taxon>Bacillati</taxon>
        <taxon>Actinomycetota</taxon>
        <taxon>Actinomycetes</taxon>
        <taxon>Mycobacteriales</taxon>
        <taxon>Nocardiaceae</taxon>
        <taxon>Nocardia</taxon>
    </lineage>
</organism>
<keyword evidence="3" id="KW-1185">Reference proteome</keyword>
<keyword evidence="2" id="KW-0413">Isomerase</keyword>
<dbReference type="EMBL" id="BAABJM010000003">
    <property type="protein sequence ID" value="GAA5057498.1"/>
    <property type="molecule type" value="Genomic_DNA"/>
</dbReference>
<dbReference type="RefSeq" id="WP_345496675.1">
    <property type="nucleotide sequence ID" value="NZ_BAABJM010000003.1"/>
</dbReference>
<dbReference type="InterPro" id="IPR034660">
    <property type="entry name" value="DinB/YfiT-like"/>
</dbReference>
<name>A0ABP9KJQ1_9NOCA</name>
<sequence>MNKAATMSTDEIWRAVVAERTSLIGLLETLTESQWERASLCAGWRVRDVVAHIVQSSDASIGWILLNVIRARGNFDRAVRDSAIRHADQVTTARLLDELRDRVELRVSPGPTTPVDRLMDLLVHGQDIAGPLGIDRDMPVDAARSAIDRVWTSSAPFGARKKFRNYRLVATDVEWTAGDGLLVEGPVSALLLLVTGRRISLGSLAGAGAAELIAGS</sequence>
<dbReference type="Pfam" id="PF11716">
    <property type="entry name" value="MDMPI_N"/>
    <property type="match status" value="1"/>
</dbReference>
<evidence type="ECO:0000313" key="3">
    <source>
        <dbReference type="Proteomes" id="UP001500603"/>
    </source>
</evidence>
<dbReference type="Gene3D" id="1.20.120.450">
    <property type="entry name" value="dinb family like domain"/>
    <property type="match status" value="1"/>
</dbReference>